<dbReference type="Proteomes" id="UP001445076">
    <property type="component" value="Unassembled WGS sequence"/>
</dbReference>
<comment type="subcellular location">
    <subcellularLocation>
        <location evidence="1">Nucleus</location>
        <location evidence="1">Nucleolus</location>
    </subcellularLocation>
</comment>
<keyword evidence="8" id="KW-1185">Reference proteome</keyword>
<comment type="similarity">
    <text evidence="2">Belongs to the RNA 3'-terminal cyclase family. Type 2 subfamily.</text>
</comment>
<dbReference type="InterPro" id="IPR037136">
    <property type="entry name" value="RNA3'_phos_cyclase_dom_sf"/>
</dbReference>
<dbReference type="Pfam" id="PF05189">
    <property type="entry name" value="RTC_insert"/>
    <property type="match status" value="1"/>
</dbReference>
<evidence type="ECO:0000256" key="2">
    <source>
        <dbReference type="ARBA" id="ARBA00007089"/>
    </source>
</evidence>
<feature type="domain" description="RNA 3'-terminal phosphate cyclase" evidence="5">
    <location>
        <begin position="8"/>
        <end position="337"/>
    </location>
</feature>
<evidence type="ECO:0000256" key="4">
    <source>
        <dbReference type="ARBA" id="ARBA00023242"/>
    </source>
</evidence>
<keyword evidence="3" id="KW-0690">Ribosome biogenesis</keyword>
<proteinExistence type="inferred from homology"/>
<evidence type="ECO:0000259" key="5">
    <source>
        <dbReference type="Pfam" id="PF01137"/>
    </source>
</evidence>
<evidence type="ECO:0000256" key="1">
    <source>
        <dbReference type="ARBA" id="ARBA00004604"/>
    </source>
</evidence>
<dbReference type="InterPro" id="IPR013792">
    <property type="entry name" value="RNA3'P_cycl/enolpyr_Trfase_a/b"/>
</dbReference>
<dbReference type="GO" id="GO:0004521">
    <property type="term" value="F:RNA endonuclease activity"/>
    <property type="evidence" value="ECO:0007669"/>
    <property type="project" value="TreeGrafter"/>
</dbReference>
<dbReference type="GO" id="GO:0005730">
    <property type="term" value="C:nucleolus"/>
    <property type="evidence" value="ECO:0007669"/>
    <property type="project" value="UniProtKB-SubCell"/>
</dbReference>
<evidence type="ECO:0000259" key="6">
    <source>
        <dbReference type="Pfam" id="PF05189"/>
    </source>
</evidence>
<dbReference type="AlphaFoldDB" id="A0AAW0VUZ5"/>
<evidence type="ECO:0000256" key="3">
    <source>
        <dbReference type="ARBA" id="ARBA00022517"/>
    </source>
</evidence>
<dbReference type="InterPro" id="IPR020719">
    <property type="entry name" value="RNA3'_term_phos_cycl-like_CS"/>
</dbReference>
<evidence type="ECO:0000313" key="8">
    <source>
        <dbReference type="Proteomes" id="UP001445076"/>
    </source>
</evidence>
<dbReference type="InterPro" id="IPR036553">
    <property type="entry name" value="RPTC_insert"/>
</dbReference>
<dbReference type="Gene3D" id="3.65.10.20">
    <property type="entry name" value="RNA 3'-terminal phosphate cyclase domain"/>
    <property type="match status" value="1"/>
</dbReference>
<dbReference type="NCBIfam" id="TIGR03400">
    <property type="entry name" value="18S_RNA_Rcl1p"/>
    <property type="match status" value="1"/>
</dbReference>
<dbReference type="PIRSF" id="PIRSF005378">
    <property type="entry name" value="RNA3'_term_phos_cycl_euk"/>
    <property type="match status" value="1"/>
</dbReference>
<dbReference type="SUPFAM" id="SSF55205">
    <property type="entry name" value="EPT/RTPC-like"/>
    <property type="match status" value="1"/>
</dbReference>
<dbReference type="CDD" id="cd00875">
    <property type="entry name" value="RNA_Cyclase_Class_I"/>
    <property type="match status" value="1"/>
</dbReference>
<accession>A0AAW0VUZ5</accession>
<gene>
    <name evidence="7" type="ORF">OTU49_013098</name>
</gene>
<dbReference type="InterPro" id="IPR016443">
    <property type="entry name" value="RNA3'_term_phos_cyc_type_2"/>
</dbReference>
<dbReference type="InterPro" id="IPR013791">
    <property type="entry name" value="RNA3'-term_phos_cycl_insert"/>
</dbReference>
<protein>
    <recommendedName>
        <fullName evidence="9">RNA 3'-terminal phosphate cyclase-like protein</fullName>
    </recommendedName>
</protein>
<dbReference type="InterPro" id="IPR000228">
    <property type="entry name" value="RNA3'_term_phos_cyc"/>
</dbReference>
<dbReference type="GO" id="GO:0000479">
    <property type="term" value="P:endonucleolytic cleavage of tricistronic rRNA transcript (SSU-rRNA, 5.8S rRNA, LSU-rRNA)"/>
    <property type="evidence" value="ECO:0007669"/>
    <property type="project" value="TreeGrafter"/>
</dbReference>
<dbReference type="PANTHER" id="PTHR11096">
    <property type="entry name" value="RNA 3' TERMINAL PHOSPHATE CYCLASE"/>
    <property type="match status" value="1"/>
</dbReference>
<organism evidence="7 8">
    <name type="scientific">Cherax quadricarinatus</name>
    <name type="common">Australian red claw crayfish</name>
    <dbReference type="NCBI Taxonomy" id="27406"/>
    <lineage>
        <taxon>Eukaryota</taxon>
        <taxon>Metazoa</taxon>
        <taxon>Ecdysozoa</taxon>
        <taxon>Arthropoda</taxon>
        <taxon>Crustacea</taxon>
        <taxon>Multicrustacea</taxon>
        <taxon>Malacostraca</taxon>
        <taxon>Eumalacostraca</taxon>
        <taxon>Eucarida</taxon>
        <taxon>Decapoda</taxon>
        <taxon>Pleocyemata</taxon>
        <taxon>Astacidea</taxon>
        <taxon>Parastacoidea</taxon>
        <taxon>Parastacidae</taxon>
        <taxon>Cherax</taxon>
    </lineage>
</organism>
<dbReference type="Pfam" id="PF01137">
    <property type="entry name" value="RTC"/>
    <property type="match status" value="1"/>
</dbReference>
<reference evidence="7 8" key="1">
    <citation type="journal article" date="2024" name="BMC Genomics">
        <title>Genome assembly of redclaw crayfish (Cherax quadricarinatus) provides insights into its immune adaptation and hypoxia tolerance.</title>
        <authorList>
            <person name="Liu Z."/>
            <person name="Zheng J."/>
            <person name="Li H."/>
            <person name="Fang K."/>
            <person name="Wang S."/>
            <person name="He J."/>
            <person name="Zhou D."/>
            <person name="Weng S."/>
            <person name="Chi M."/>
            <person name="Gu Z."/>
            <person name="He J."/>
            <person name="Li F."/>
            <person name="Wang M."/>
        </authorList>
    </citation>
    <scope>NUCLEOTIDE SEQUENCE [LARGE SCALE GENOMIC DNA]</scope>
    <source>
        <strain evidence="7">ZL_2023a</strain>
    </source>
</reference>
<feature type="domain" description="RNA 3'-terminal phosphate cyclase insert" evidence="6">
    <location>
        <begin position="183"/>
        <end position="283"/>
    </location>
</feature>
<sequence length="376" mass="41413">MEVGGILTYEGSNFFRQRLILATLSGKPVRIRNIRTTSSEPGLREHEANFIRLIDCISNGSIIEVNETGTAVLYKPGVLIGGCLDHICSNQRGIGYFLEPLFMLALFCKTPLNITLKGITNNKLDPSVDMIRSSLMPVMKKILVVDDGLSLKMLRRGLPPGGGGVVVFTCPVRRTLKSFQWEENGKVKRIRGISYTSRVAPTVANRMLDAAKGEFLKFLTDVYLTLDSAKGSSPGFGLCAVAETNMGSFLCAEAMSNAPEEDSATKLPEDVGREAAWRLLEEIYRGGCVDTICQPFVLLCMALTPKDVSKIVLGPLAPYTMHFLRHLRDFFQVTFKIDEYKEKFTSDEMPESKTGADKLLLTCVGVGYTNISKGQT</sequence>
<dbReference type="Gene3D" id="3.30.360.20">
    <property type="entry name" value="RNA 3'-terminal phosphate cyclase, insert domain"/>
    <property type="match status" value="1"/>
</dbReference>
<comment type="caution">
    <text evidence="7">The sequence shown here is derived from an EMBL/GenBank/DDBJ whole genome shotgun (WGS) entry which is preliminary data.</text>
</comment>
<dbReference type="EMBL" id="JARKIK010000198">
    <property type="protein sequence ID" value="KAK8720797.1"/>
    <property type="molecule type" value="Genomic_DNA"/>
</dbReference>
<evidence type="ECO:0008006" key="9">
    <source>
        <dbReference type="Google" id="ProtNLM"/>
    </source>
</evidence>
<name>A0AAW0VUZ5_CHEQU</name>
<evidence type="ECO:0000313" key="7">
    <source>
        <dbReference type="EMBL" id="KAK8720797.1"/>
    </source>
</evidence>
<dbReference type="InterPro" id="IPR023797">
    <property type="entry name" value="RNA3'_phos_cyclase_dom"/>
</dbReference>
<dbReference type="PROSITE" id="PS01287">
    <property type="entry name" value="RTC"/>
    <property type="match status" value="1"/>
</dbReference>
<keyword evidence="4" id="KW-0539">Nucleus</keyword>
<dbReference type="PANTHER" id="PTHR11096:SF1">
    <property type="entry name" value="RNA 3'-TERMINAL PHOSPHATE CYCLASE-LIKE PROTEIN"/>
    <property type="match status" value="1"/>
</dbReference>